<dbReference type="EMBL" id="CAWUPB010001195">
    <property type="protein sequence ID" value="CAK7355404.1"/>
    <property type="molecule type" value="Genomic_DNA"/>
</dbReference>
<sequence>MPSLVTSKNSFEIGLEQMTDNIIMLYIINTNICTSSTISSQANRHKPELTIAVGPNEDPQ</sequence>
<dbReference type="Proteomes" id="UP001314170">
    <property type="component" value="Unassembled WGS sequence"/>
</dbReference>
<keyword evidence="3" id="KW-1185">Reference proteome</keyword>
<reference evidence="2 3" key="1">
    <citation type="submission" date="2024-01" db="EMBL/GenBank/DDBJ databases">
        <authorList>
            <person name="Waweru B."/>
        </authorList>
    </citation>
    <scope>NUCLEOTIDE SEQUENCE [LARGE SCALE GENOMIC DNA]</scope>
</reference>
<name>A0AAV1SP74_9ROSI</name>
<feature type="non-terminal residue" evidence="2">
    <location>
        <position position="60"/>
    </location>
</feature>
<evidence type="ECO:0000256" key="1">
    <source>
        <dbReference type="SAM" id="MobiDB-lite"/>
    </source>
</evidence>
<dbReference type="AlphaFoldDB" id="A0AAV1SP74"/>
<evidence type="ECO:0000313" key="3">
    <source>
        <dbReference type="Proteomes" id="UP001314170"/>
    </source>
</evidence>
<evidence type="ECO:0000313" key="2">
    <source>
        <dbReference type="EMBL" id="CAK7355404.1"/>
    </source>
</evidence>
<comment type="caution">
    <text evidence="2">The sequence shown here is derived from an EMBL/GenBank/DDBJ whole genome shotgun (WGS) entry which is preliminary data.</text>
</comment>
<feature type="region of interest" description="Disordered" evidence="1">
    <location>
        <begin position="38"/>
        <end position="60"/>
    </location>
</feature>
<accession>A0AAV1SP74</accession>
<proteinExistence type="predicted"/>
<organism evidence="2 3">
    <name type="scientific">Dovyalis caffra</name>
    <dbReference type="NCBI Taxonomy" id="77055"/>
    <lineage>
        <taxon>Eukaryota</taxon>
        <taxon>Viridiplantae</taxon>
        <taxon>Streptophyta</taxon>
        <taxon>Embryophyta</taxon>
        <taxon>Tracheophyta</taxon>
        <taxon>Spermatophyta</taxon>
        <taxon>Magnoliopsida</taxon>
        <taxon>eudicotyledons</taxon>
        <taxon>Gunneridae</taxon>
        <taxon>Pentapetalae</taxon>
        <taxon>rosids</taxon>
        <taxon>fabids</taxon>
        <taxon>Malpighiales</taxon>
        <taxon>Salicaceae</taxon>
        <taxon>Flacourtieae</taxon>
        <taxon>Dovyalis</taxon>
    </lineage>
</organism>
<gene>
    <name evidence="2" type="ORF">DCAF_LOCUS25663</name>
</gene>
<protein>
    <submittedName>
        <fullName evidence="2">Uncharacterized protein</fullName>
    </submittedName>
</protein>